<dbReference type="PROSITE" id="PS51819">
    <property type="entry name" value="VOC"/>
    <property type="match status" value="1"/>
</dbReference>
<sequence>MTVDLFSGIPVRKLEPSVDWYRRLLGRDVSFRPDDTEAVWQLDEHVFVYLKIGREVVGGALTAILVDDLDAFLASAAGRGVEPTEIEDYGGGTRKAVFIDPDGNEFGVGTVPAGSH</sequence>
<keyword evidence="3" id="KW-1185">Reference proteome</keyword>
<dbReference type="InterPro" id="IPR029068">
    <property type="entry name" value="Glyas_Bleomycin-R_OHBP_Dase"/>
</dbReference>
<dbReference type="InterPro" id="IPR037523">
    <property type="entry name" value="VOC_core"/>
</dbReference>
<comment type="caution">
    <text evidence="2">The sequence shown here is derived from an EMBL/GenBank/DDBJ whole genome shotgun (WGS) entry which is preliminary data.</text>
</comment>
<dbReference type="EMBL" id="BMRJ01000007">
    <property type="protein sequence ID" value="GGR37533.1"/>
    <property type="molecule type" value="Genomic_DNA"/>
</dbReference>
<protein>
    <recommendedName>
        <fullName evidence="1">VOC domain-containing protein</fullName>
    </recommendedName>
</protein>
<dbReference type="RefSeq" id="WP_189086646.1">
    <property type="nucleotide sequence ID" value="NZ_BMRJ01000007.1"/>
</dbReference>
<feature type="domain" description="VOC" evidence="1">
    <location>
        <begin position="2"/>
        <end position="111"/>
    </location>
</feature>
<dbReference type="Proteomes" id="UP000610303">
    <property type="component" value="Unassembled WGS sequence"/>
</dbReference>
<dbReference type="Pfam" id="PF00903">
    <property type="entry name" value="Glyoxalase"/>
    <property type="match status" value="1"/>
</dbReference>
<evidence type="ECO:0000313" key="2">
    <source>
        <dbReference type="EMBL" id="GGR37533.1"/>
    </source>
</evidence>
<organism evidence="2 3">
    <name type="scientific">Agromyces mediolanus</name>
    <name type="common">Corynebacterium mediolanum</name>
    <dbReference type="NCBI Taxonomy" id="41986"/>
    <lineage>
        <taxon>Bacteria</taxon>
        <taxon>Bacillati</taxon>
        <taxon>Actinomycetota</taxon>
        <taxon>Actinomycetes</taxon>
        <taxon>Micrococcales</taxon>
        <taxon>Microbacteriaceae</taxon>
        <taxon>Agromyces</taxon>
    </lineage>
</organism>
<dbReference type="Gene3D" id="3.10.180.10">
    <property type="entry name" value="2,3-Dihydroxybiphenyl 1,2-Dioxygenase, domain 1"/>
    <property type="match status" value="1"/>
</dbReference>
<evidence type="ECO:0000259" key="1">
    <source>
        <dbReference type="PROSITE" id="PS51819"/>
    </source>
</evidence>
<proteinExistence type="predicted"/>
<reference evidence="2" key="1">
    <citation type="journal article" date="2014" name="Int. J. Syst. Evol. Microbiol.">
        <title>Complete genome sequence of Corynebacterium casei LMG S-19264T (=DSM 44701T), isolated from a smear-ripened cheese.</title>
        <authorList>
            <consortium name="US DOE Joint Genome Institute (JGI-PGF)"/>
            <person name="Walter F."/>
            <person name="Albersmeier A."/>
            <person name="Kalinowski J."/>
            <person name="Ruckert C."/>
        </authorList>
    </citation>
    <scope>NUCLEOTIDE SEQUENCE</scope>
    <source>
        <strain evidence="2">JCM 3346</strain>
    </source>
</reference>
<name>A0A918FIJ6_AGRME</name>
<gene>
    <name evidence="2" type="ORF">GCM10010196_34350</name>
</gene>
<reference evidence="2" key="2">
    <citation type="submission" date="2020-09" db="EMBL/GenBank/DDBJ databases">
        <authorList>
            <person name="Sun Q."/>
            <person name="Ohkuma M."/>
        </authorList>
    </citation>
    <scope>NUCLEOTIDE SEQUENCE</scope>
    <source>
        <strain evidence="2">JCM 3346</strain>
    </source>
</reference>
<dbReference type="AlphaFoldDB" id="A0A918FIJ6"/>
<evidence type="ECO:0000313" key="3">
    <source>
        <dbReference type="Proteomes" id="UP000610303"/>
    </source>
</evidence>
<accession>A0A918FIJ6</accession>
<dbReference type="InterPro" id="IPR004360">
    <property type="entry name" value="Glyas_Fos-R_dOase_dom"/>
</dbReference>
<dbReference type="SUPFAM" id="SSF54593">
    <property type="entry name" value="Glyoxalase/Bleomycin resistance protein/Dihydroxybiphenyl dioxygenase"/>
    <property type="match status" value="1"/>
</dbReference>